<protein>
    <submittedName>
        <fullName evidence="3">ACT domain-containing protein</fullName>
    </submittedName>
</protein>
<keyword evidence="4" id="KW-1185">Reference proteome</keyword>
<accession>A0ABU0W1J0</accession>
<dbReference type="InterPro" id="IPR027795">
    <property type="entry name" value="CASTOR_ACT_dom"/>
</dbReference>
<evidence type="ECO:0000313" key="3">
    <source>
        <dbReference type="EMBL" id="MDQ2067887.1"/>
    </source>
</evidence>
<dbReference type="RefSeq" id="WP_306681598.1">
    <property type="nucleotide sequence ID" value="NZ_JAVDBT010000018.1"/>
</dbReference>
<dbReference type="InterPro" id="IPR018717">
    <property type="entry name" value="DUF2241"/>
</dbReference>
<dbReference type="Pfam" id="PF10000">
    <property type="entry name" value="ACT_3"/>
    <property type="match status" value="1"/>
</dbReference>
<dbReference type="Proteomes" id="UP001239680">
    <property type="component" value="Unassembled WGS sequence"/>
</dbReference>
<dbReference type="InterPro" id="IPR045865">
    <property type="entry name" value="ACT-like_dom_sf"/>
</dbReference>
<feature type="domain" description="DUF2241" evidence="1">
    <location>
        <begin position="15"/>
        <end position="74"/>
    </location>
</feature>
<dbReference type="SUPFAM" id="SSF55021">
    <property type="entry name" value="ACT-like"/>
    <property type="match status" value="2"/>
</dbReference>
<dbReference type="PANTHER" id="PTHR39199:SF1">
    <property type="entry name" value="BLR5128 PROTEIN"/>
    <property type="match status" value="1"/>
</dbReference>
<dbReference type="EMBL" id="JAVDBT010000018">
    <property type="protein sequence ID" value="MDQ2067887.1"/>
    <property type="molecule type" value="Genomic_DNA"/>
</dbReference>
<feature type="domain" description="CASTOR ACT" evidence="2">
    <location>
        <begin position="84"/>
        <end position="136"/>
    </location>
</feature>
<comment type="caution">
    <text evidence="3">The sequence shown here is derived from an EMBL/GenBank/DDBJ whole genome shotgun (WGS) entry which is preliminary data.</text>
</comment>
<gene>
    <name evidence="3" type="ORF">Q9295_16045</name>
</gene>
<reference evidence="3 4" key="1">
    <citation type="submission" date="2023-08" db="EMBL/GenBank/DDBJ databases">
        <title>Characterization of two Paracoccaceae strains isolated from Phycosphere and proposal of Xinfangfangia lacusdiani sp. nov.</title>
        <authorList>
            <person name="Deng Y."/>
            <person name="Zhang Y.Q."/>
        </authorList>
    </citation>
    <scope>NUCLEOTIDE SEQUENCE [LARGE SCALE GENOMIC DNA]</scope>
    <source>
        <strain evidence="3 4">CPCC 101601</strain>
    </source>
</reference>
<evidence type="ECO:0000259" key="1">
    <source>
        <dbReference type="Pfam" id="PF10000"/>
    </source>
</evidence>
<dbReference type="Pfam" id="PF13840">
    <property type="entry name" value="ACT_7"/>
    <property type="match status" value="1"/>
</dbReference>
<name>A0ABU0W1J0_9RHOB</name>
<dbReference type="PANTHER" id="PTHR39199">
    <property type="entry name" value="BLR5128 PROTEIN"/>
    <property type="match status" value="1"/>
</dbReference>
<evidence type="ECO:0000313" key="4">
    <source>
        <dbReference type="Proteomes" id="UP001239680"/>
    </source>
</evidence>
<dbReference type="Gene3D" id="3.30.2130.10">
    <property type="entry name" value="VC0802-like"/>
    <property type="match status" value="1"/>
</dbReference>
<proteinExistence type="predicted"/>
<sequence length="149" mass="15714">MAIEPEAPQAVVNDFMAMIVEMNPVLDRMTYVFCSIDPAQLTSDIVLSSLALFHEEEGLSLILPSAKARLLKLPSGGAPMSRITLTVFSALEGVGLTAAVATALAEHGIACNMVAAYHHDHVFVPADQAQEAMVILGALQAAAAEENAR</sequence>
<organism evidence="3 4">
    <name type="scientific">Pseudogemmobacter lacusdianii</name>
    <dbReference type="NCBI Taxonomy" id="3069608"/>
    <lineage>
        <taxon>Bacteria</taxon>
        <taxon>Pseudomonadati</taxon>
        <taxon>Pseudomonadota</taxon>
        <taxon>Alphaproteobacteria</taxon>
        <taxon>Rhodobacterales</taxon>
        <taxon>Paracoccaceae</taxon>
        <taxon>Pseudogemmobacter</taxon>
    </lineage>
</organism>
<evidence type="ECO:0000259" key="2">
    <source>
        <dbReference type="Pfam" id="PF13840"/>
    </source>
</evidence>